<gene>
    <name evidence="8" type="ORF">NA56DRAFT_396701</name>
</gene>
<keyword evidence="6" id="KW-0732">Signal</keyword>
<dbReference type="PRINTS" id="PR00792">
    <property type="entry name" value="PEPSIN"/>
</dbReference>
<feature type="chain" id="PRO_5014400234" evidence="6">
    <location>
        <begin position="17"/>
        <end position="399"/>
    </location>
</feature>
<keyword evidence="2 5" id="KW-0645">Protease</keyword>
<evidence type="ECO:0000256" key="3">
    <source>
        <dbReference type="ARBA" id="ARBA00022750"/>
    </source>
</evidence>
<dbReference type="EMBL" id="KZ613524">
    <property type="protein sequence ID" value="PMD14159.1"/>
    <property type="molecule type" value="Genomic_DNA"/>
</dbReference>
<dbReference type="Pfam" id="PF00026">
    <property type="entry name" value="Asp"/>
    <property type="match status" value="1"/>
</dbReference>
<keyword evidence="9" id="KW-1185">Reference proteome</keyword>
<dbReference type="CDD" id="cd06097">
    <property type="entry name" value="Aspergillopepsin_like"/>
    <property type="match status" value="1"/>
</dbReference>
<evidence type="ECO:0000256" key="1">
    <source>
        <dbReference type="ARBA" id="ARBA00007447"/>
    </source>
</evidence>
<evidence type="ECO:0000256" key="2">
    <source>
        <dbReference type="ARBA" id="ARBA00022670"/>
    </source>
</evidence>
<accession>A0A2J6PJJ4</accession>
<keyword evidence="3 5" id="KW-0064">Aspartyl protease</keyword>
<reference evidence="8 9" key="1">
    <citation type="submission" date="2016-05" db="EMBL/GenBank/DDBJ databases">
        <title>A degradative enzymes factory behind the ericoid mycorrhizal symbiosis.</title>
        <authorList>
            <consortium name="DOE Joint Genome Institute"/>
            <person name="Martino E."/>
            <person name="Morin E."/>
            <person name="Grelet G."/>
            <person name="Kuo A."/>
            <person name="Kohler A."/>
            <person name="Daghino S."/>
            <person name="Barry K."/>
            <person name="Choi C."/>
            <person name="Cichocki N."/>
            <person name="Clum A."/>
            <person name="Copeland A."/>
            <person name="Hainaut M."/>
            <person name="Haridas S."/>
            <person name="Labutti K."/>
            <person name="Lindquist E."/>
            <person name="Lipzen A."/>
            <person name="Khouja H.-R."/>
            <person name="Murat C."/>
            <person name="Ohm R."/>
            <person name="Olson A."/>
            <person name="Spatafora J."/>
            <person name="Veneault-Fourrey C."/>
            <person name="Henrissat B."/>
            <person name="Grigoriev I."/>
            <person name="Martin F."/>
            <person name="Perotto S."/>
        </authorList>
    </citation>
    <scope>NUCLEOTIDE SEQUENCE [LARGE SCALE GENOMIC DNA]</scope>
    <source>
        <strain evidence="8 9">UAMH 7357</strain>
    </source>
</reference>
<sequence>MFSTISVLALALAAQAAPLTNVIGSSKFSAPAVHNPSYVRNGTAAMLKAYAKYHLKPTLELPEAFTAAIQKRQDGSATAVPNQGVEYLVSTSVGGQSLNLDFDTGSADLWVFSSLLPSNEKTGHNIYTSSNSKTFNSLSGYSWSIQYADGSGSSGSVGTDTVTIGGTTVTGQAVELATQVSSTFVSGGADGLVGLAFSSINTVTPVQQQTFFDNAQSSLDSPLFAAYLPFNADGAYDFGYTDSSKYTGSITYTNVDSSNGFWEYPSTSYQVGGQTYDNSGYTGISDTGTTLVLMGDSAVSNYYAQVSGASYDSSQGGYTFDCSTSLPDLSIAIGGSGYATIPGSLMNFGSTGSGSTCFGSLQSVGSGTQNIYGDVFFNAYYGVFDASGPSFGYAVSAAA</sequence>
<dbReference type="GO" id="GO:0004190">
    <property type="term" value="F:aspartic-type endopeptidase activity"/>
    <property type="evidence" value="ECO:0007669"/>
    <property type="project" value="UniProtKB-KW"/>
</dbReference>
<dbReference type="InterPro" id="IPR001969">
    <property type="entry name" value="Aspartic_peptidase_AS"/>
</dbReference>
<dbReference type="Proteomes" id="UP000235672">
    <property type="component" value="Unassembled WGS sequence"/>
</dbReference>
<protein>
    <submittedName>
        <fullName evidence="8">Acid protease</fullName>
    </submittedName>
</protein>
<dbReference type="Gene3D" id="2.40.70.10">
    <property type="entry name" value="Acid Proteases"/>
    <property type="match status" value="2"/>
</dbReference>
<dbReference type="InterPro" id="IPR021109">
    <property type="entry name" value="Peptidase_aspartic_dom_sf"/>
</dbReference>
<feature type="domain" description="Peptidase A1" evidence="7">
    <location>
        <begin position="87"/>
        <end position="394"/>
    </location>
</feature>
<evidence type="ECO:0000256" key="5">
    <source>
        <dbReference type="RuleBase" id="RU000454"/>
    </source>
</evidence>
<dbReference type="PANTHER" id="PTHR47966:SF2">
    <property type="entry name" value="ASPERGILLOPEPSIN-1-RELATED"/>
    <property type="match status" value="1"/>
</dbReference>
<evidence type="ECO:0000313" key="8">
    <source>
        <dbReference type="EMBL" id="PMD14159.1"/>
    </source>
</evidence>
<dbReference type="InterPro" id="IPR034163">
    <property type="entry name" value="Aspergillopepsin-like_cat_dom"/>
</dbReference>
<proteinExistence type="inferred from homology"/>
<feature type="signal peptide" evidence="6">
    <location>
        <begin position="1"/>
        <end position="16"/>
    </location>
</feature>
<dbReference type="OrthoDB" id="2747330at2759"/>
<dbReference type="FunFam" id="2.40.70.10:FF:000026">
    <property type="entry name" value="Endothiapepsin"/>
    <property type="match status" value="1"/>
</dbReference>
<dbReference type="AlphaFoldDB" id="A0A2J6PJJ4"/>
<evidence type="ECO:0000259" key="7">
    <source>
        <dbReference type="PROSITE" id="PS51767"/>
    </source>
</evidence>
<evidence type="ECO:0000256" key="6">
    <source>
        <dbReference type="SAM" id="SignalP"/>
    </source>
</evidence>
<dbReference type="InterPro" id="IPR001461">
    <property type="entry name" value="Aspartic_peptidase_A1"/>
</dbReference>
<dbReference type="STRING" id="1745343.A0A2J6PJJ4"/>
<dbReference type="PANTHER" id="PTHR47966">
    <property type="entry name" value="BETA-SITE APP-CLEAVING ENZYME, ISOFORM A-RELATED"/>
    <property type="match status" value="1"/>
</dbReference>
<evidence type="ECO:0000256" key="4">
    <source>
        <dbReference type="ARBA" id="ARBA00022801"/>
    </source>
</evidence>
<keyword evidence="4 5" id="KW-0378">Hydrolase</keyword>
<dbReference type="GO" id="GO:0006508">
    <property type="term" value="P:proteolysis"/>
    <property type="evidence" value="ECO:0007669"/>
    <property type="project" value="UniProtKB-KW"/>
</dbReference>
<dbReference type="PROSITE" id="PS00141">
    <property type="entry name" value="ASP_PROTEASE"/>
    <property type="match status" value="2"/>
</dbReference>
<evidence type="ECO:0000313" key="9">
    <source>
        <dbReference type="Proteomes" id="UP000235672"/>
    </source>
</evidence>
<name>A0A2J6PJJ4_9HELO</name>
<dbReference type="PROSITE" id="PS51767">
    <property type="entry name" value="PEPTIDASE_A1"/>
    <property type="match status" value="1"/>
</dbReference>
<dbReference type="InterPro" id="IPR033121">
    <property type="entry name" value="PEPTIDASE_A1"/>
</dbReference>
<organism evidence="8 9">
    <name type="scientific">Hyaloscypha hepaticicola</name>
    <dbReference type="NCBI Taxonomy" id="2082293"/>
    <lineage>
        <taxon>Eukaryota</taxon>
        <taxon>Fungi</taxon>
        <taxon>Dikarya</taxon>
        <taxon>Ascomycota</taxon>
        <taxon>Pezizomycotina</taxon>
        <taxon>Leotiomycetes</taxon>
        <taxon>Helotiales</taxon>
        <taxon>Hyaloscyphaceae</taxon>
        <taxon>Hyaloscypha</taxon>
    </lineage>
</organism>
<comment type="similarity">
    <text evidence="1 5">Belongs to the peptidase A1 family.</text>
</comment>
<dbReference type="SUPFAM" id="SSF50630">
    <property type="entry name" value="Acid proteases"/>
    <property type="match status" value="1"/>
</dbReference>